<dbReference type="InterPro" id="IPR036034">
    <property type="entry name" value="PDZ_sf"/>
</dbReference>
<evidence type="ECO:0000256" key="12">
    <source>
        <dbReference type="SAM" id="MobiDB-lite"/>
    </source>
</evidence>
<name>A0A7J5ZKE1_DISMA</name>
<evidence type="ECO:0000313" key="16">
    <source>
        <dbReference type="Proteomes" id="UP000518266"/>
    </source>
</evidence>
<evidence type="ECO:0000256" key="8">
    <source>
        <dbReference type="ARBA" id="ARBA00022741"/>
    </source>
</evidence>
<dbReference type="Proteomes" id="UP000518266">
    <property type="component" value="Unassembled WGS sequence"/>
</dbReference>
<keyword evidence="10" id="KW-0965">Cell junction</keyword>
<evidence type="ECO:0000256" key="3">
    <source>
        <dbReference type="ARBA" id="ARBA00007014"/>
    </source>
</evidence>
<keyword evidence="7" id="KW-0677">Repeat</keyword>
<dbReference type="SMART" id="SM00456">
    <property type="entry name" value="WW"/>
    <property type="match status" value="2"/>
</dbReference>
<dbReference type="CDD" id="cd00201">
    <property type="entry name" value="WW"/>
    <property type="match status" value="2"/>
</dbReference>
<proteinExistence type="inferred from homology"/>
<comment type="subcellular location">
    <subcellularLocation>
        <location evidence="2">Cell junction</location>
        <location evidence="2">Tight junction</location>
    </subcellularLocation>
    <subcellularLocation>
        <location evidence="1">Cell membrane</location>
        <topology evidence="1">Peripheral membrane protein</topology>
    </subcellularLocation>
</comment>
<evidence type="ECO:0000256" key="9">
    <source>
        <dbReference type="ARBA" id="ARBA00022840"/>
    </source>
</evidence>
<protein>
    <recommendedName>
        <fullName evidence="4">Membrane-associated guanylate kinase, WW and PDZ domain-containing protein 3</fullName>
    </recommendedName>
    <alternativeName>
        <fullName evidence="11">Membrane-associated guanylate kinase inverted 3</fullName>
    </alternativeName>
</protein>
<comment type="similarity">
    <text evidence="3">Belongs to the MAGUK family.</text>
</comment>
<dbReference type="AlphaFoldDB" id="A0A7J5ZKE1"/>
<dbReference type="FunFam" id="2.20.70.10:FF:000034">
    <property type="entry name" value="syntaxin-binding protein 4 isoform X1"/>
    <property type="match status" value="1"/>
</dbReference>
<dbReference type="GO" id="GO:0005886">
    <property type="term" value="C:plasma membrane"/>
    <property type="evidence" value="ECO:0007669"/>
    <property type="project" value="UniProtKB-SubCell"/>
</dbReference>
<evidence type="ECO:0000256" key="7">
    <source>
        <dbReference type="ARBA" id="ARBA00022737"/>
    </source>
</evidence>
<dbReference type="InterPro" id="IPR001202">
    <property type="entry name" value="WW_dom"/>
</dbReference>
<reference evidence="15 16" key="1">
    <citation type="submission" date="2020-03" db="EMBL/GenBank/DDBJ databases">
        <title>Dissostichus mawsoni Genome sequencing and assembly.</title>
        <authorList>
            <person name="Park H."/>
        </authorList>
    </citation>
    <scope>NUCLEOTIDE SEQUENCE [LARGE SCALE GENOMIC DNA]</scope>
    <source>
        <strain evidence="15">DM0001</strain>
        <tissue evidence="15">Muscle</tissue>
    </source>
</reference>
<feature type="region of interest" description="Disordered" evidence="12">
    <location>
        <begin position="18"/>
        <end position="182"/>
    </location>
</feature>
<evidence type="ECO:0000256" key="10">
    <source>
        <dbReference type="ARBA" id="ARBA00022949"/>
    </source>
</evidence>
<evidence type="ECO:0000259" key="14">
    <source>
        <dbReference type="PROSITE" id="PS50106"/>
    </source>
</evidence>
<evidence type="ECO:0000256" key="1">
    <source>
        <dbReference type="ARBA" id="ARBA00004202"/>
    </source>
</evidence>
<feature type="compositionally biased region" description="Pro residues" evidence="12">
    <location>
        <begin position="82"/>
        <end position="91"/>
    </location>
</feature>
<keyword evidence="16" id="KW-1185">Reference proteome</keyword>
<dbReference type="SUPFAM" id="SSF51045">
    <property type="entry name" value="WW domain"/>
    <property type="match status" value="2"/>
</dbReference>
<evidence type="ECO:0000256" key="11">
    <source>
        <dbReference type="ARBA" id="ARBA00033438"/>
    </source>
</evidence>
<feature type="compositionally biased region" description="Basic and acidic residues" evidence="12">
    <location>
        <begin position="108"/>
        <end position="133"/>
    </location>
</feature>
<feature type="domain" description="WW" evidence="13">
    <location>
        <begin position="180"/>
        <end position="213"/>
    </location>
</feature>
<evidence type="ECO:0000256" key="2">
    <source>
        <dbReference type="ARBA" id="ARBA00004435"/>
    </source>
</evidence>
<accession>A0A7J5ZKE1</accession>
<gene>
    <name evidence="15" type="ORF">F7725_001412</name>
</gene>
<dbReference type="SMART" id="SM00228">
    <property type="entry name" value="PDZ"/>
    <property type="match status" value="1"/>
</dbReference>
<feature type="compositionally biased region" description="Basic and acidic residues" evidence="12">
    <location>
        <begin position="52"/>
        <end position="65"/>
    </location>
</feature>
<dbReference type="PROSITE" id="PS01159">
    <property type="entry name" value="WW_DOMAIN_1"/>
    <property type="match status" value="2"/>
</dbReference>
<dbReference type="GO" id="GO:0007165">
    <property type="term" value="P:signal transduction"/>
    <property type="evidence" value="ECO:0007669"/>
    <property type="project" value="TreeGrafter"/>
</dbReference>
<dbReference type="Gene3D" id="2.30.42.10">
    <property type="match status" value="1"/>
</dbReference>
<dbReference type="InterPro" id="IPR036020">
    <property type="entry name" value="WW_dom_sf"/>
</dbReference>
<dbReference type="FunFam" id="2.20.70.10:FF:000001">
    <property type="entry name" value="Membrane-associated guanylate kinase, WW and PDZ domain-containing protein 1"/>
    <property type="match status" value="1"/>
</dbReference>
<keyword evidence="6" id="KW-1003">Cell membrane</keyword>
<evidence type="ECO:0000256" key="4">
    <source>
        <dbReference type="ARBA" id="ARBA00016171"/>
    </source>
</evidence>
<evidence type="ECO:0000259" key="13">
    <source>
        <dbReference type="PROSITE" id="PS50020"/>
    </source>
</evidence>
<dbReference type="GO" id="GO:0005737">
    <property type="term" value="C:cytoplasm"/>
    <property type="evidence" value="ECO:0007669"/>
    <property type="project" value="TreeGrafter"/>
</dbReference>
<dbReference type="EMBL" id="JAAKFY010000002">
    <property type="protein sequence ID" value="KAF3861157.1"/>
    <property type="molecule type" value="Genomic_DNA"/>
</dbReference>
<feature type="domain" description="WW" evidence="13">
    <location>
        <begin position="226"/>
        <end position="259"/>
    </location>
</feature>
<dbReference type="Gene3D" id="2.20.70.10">
    <property type="match status" value="2"/>
</dbReference>
<dbReference type="GO" id="GO:0005524">
    <property type="term" value="F:ATP binding"/>
    <property type="evidence" value="ECO:0007669"/>
    <property type="project" value="UniProtKB-KW"/>
</dbReference>
<dbReference type="GO" id="GO:0005923">
    <property type="term" value="C:bicellular tight junction"/>
    <property type="evidence" value="ECO:0007669"/>
    <property type="project" value="UniProtKB-SubCell"/>
</dbReference>
<evidence type="ECO:0000256" key="5">
    <source>
        <dbReference type="ARBA" id="ARBA00022427"/>
    </source>
</evidence>
<dbReference type="PROSITE" id="PS50106">
    <property type="entry name" value="PDZ"/>
    <property type="match status" value="1"/>
</dbReference>
<dbReference type="OrthoDB" id="2020426at2759"/>
<dbReference type="FunFam" id="2.30.42.10:FF:000005">
    <property type="entry name" value="Membrane associated guanylate kinase, WW and PDZ domain containing 1"/>
    <property type="match status" value="1"/>
</dbReference>
<dbReference type="PROSITE" id="PS50020">
    <property type="entry name" value="WW_DOMAIN_2"/>
    <property type="match status" value="2"/>
</dbReference>
<feature type="domain" description="PDZ" evidence="14">
    <location>
        <begin position="499"/>
        <end position="574"/>
    </location>
</feature>
<evidence type="ECO:0000313" key="15">
    <source>
        <dbReference type="EMBL" id="KAF3861157.1"/>
    </source>
</evidence>
<dbReference type="InterPro" id="IPR001478">
    <property type="entry name" value="PDZ"/>
</dbReference>
<comment type="caution">
    <text evidence="15">The sequence shown here is derived from an EMBL/GenBank/DDBJ whole genome shotgun (WGS) entry which is preliminary data.</text>
</comment>
<dbReference type="SUPFAM" id="SSF50156">
    <property type="entry name" value="PDZ domain-like"/>
    <property type="match status" value="1"/>
</dbReference>
<dbReference type="Pfam" id="PF00595">
    <property type="entry name" value="PDZ"/>
    <property type="match status" value="1"/>
</dbReference>
<dbReference type="PANTHER" id="PTHR10316">
    <property type="entry name" value="MEMBRANE ASSOCIATED GUANYLATE KINASE-RELATED"/>
    <property type="match status" value="1"/>
</dbReference>
<organism evidence="15 16">
    <name type="scientific">Dissostichus mawsoni</name>
    <name type="common">Antarctic cod</name>
    <dbReference type="NCBI Taxonomy" id="36200"/>
    <lineage>
        <taxon>Eukaryota</taxon>
        <taxon>Metazoa</taxon>
        <taxon>Chordata</taxon>
        <taxon>Craniata</taxon>
        <taxon>Vertebrata</taxon>
        <taxon>Euteleostomi</taxon>
        <taxon>Actinopterygii</taxon>
        <taxon>Neopterygii</taxon>
        <taxon>Teleostei</taxon>
        <taxon>Neoteleostei</taxon>
        <taxon>Acanthomorphata</taxon>
        <taxon>Eupercaria</taxon>
        <taxon>Perciformes</taxon>
        <taxon>Notothenioidei</taxon>
        <taxon>Nototheniidae</taxon>
        <taxon>Dissostichus</taxon>
    </lineage>
</organism>
<dbReference type="Pfam" id="PF00397">
    <property type="entry name" value="WW"/>
    <property type="match status" value="2"/>
</dbReference>
<keyword evidence="6" id="KW-0472">Membrane</keyword>
<evidence type="ECO:0000256" key="6">
    <source>
        <dbReference type="ARBA" id="ARBA00022475"/>
    </source>
</evidence>
<keyword evidence="9" id="KW-0067">ATP-binding</keyword>
<keyword evidence="5" id="KW-0796">Tight junction</keyword>
<keyword evidence="8" id="KW-0547">Nucleotide-binding</keyword>
<sequence>MKRRRDEALAVRLCSARGSDMTAEAEEDGLKGSRDAQTNLGVNAALPNSRGGEGREKHFIKDQNRGGKVLQSVPPCNYYGTPKPPAEPSPVQPDLVDQVLFDEEFDTEVQRKRTTARDTDPDPDSKGLAEERLQNPQTFLSRAPGGPGGPGAVEEICAQLRQSSGGETRAWQPEDDESQEALPKSWETAYTETGMVYFIDHNSKTTTWLDPRLARRAKPPEKCEDGELPYGWEKIEDPQYGIYYVDHINQKTQFENPVQEAKRKLSVDAPPPADDSGMLVRVFRIETVSPVFLRGLWDVDDSGMLVRVFRIETVSPVFLRGLWAVDDSGLLVRVFRIETVSPVFLRGLWMLVRVFRIETVSPVFLRGLWDVDDSGLLVRVFRIETVSPVFLRGLWDVDDSGMLVRVFRIETVSLVFLRDSGMLMTLDVGEGLQNRNSFSVFLRGLWDVDDSGMLVRVFRIETVSPVFLRGLWDVDDSGLLVRVFRIETVSPVFLRGLWDVGLHPADGSEEESQRIGFTIIGGDRPEEFLQVKNVLHEGPAAHDNRIASGDVIVDINGSCVLGKTHADVVQMFQSIPINQFVELDPHKTVPDGGSLPGRWQPFLP</sequence>
<dbReference type="PANTHER" id="PTHR10316:SF10">
    <property type="entry name" value="MEMBRANE-ASSOCIATED GUANYLATE KINASE, WW AND PDZ DOMAIN-CONTAINING PROTEIN 3"/>
    <property type="match status" value="1"/>
</dbReference>